<dbReference type="OrthoDB" id="9803459at2"/>
<evidence type="ECO:0000256" key="3">
    <source>
        <dbReference type="ARBA" id="ARBA00022723"/>
    </source>
</evidence>
<dbReference type="PROSITE" id="PS51918">
    <property type="entry name" value="RADICAL_SAM"/>
    <property type="match status" value="1"/>
</dbReference>
<evidence type="ECO:0000256" key="2">
    <source>
        <dbReference type="ARBA" id="ARBA00022691"/>
    </source>
</evidence>
<keyword evidence="2" id="KW-0949">S-adenosyl-L-methionine</keyword>
<dbReference type="Pfam" id="PF13156">
    <property type="entry name" value="Mrr_cat_2"/>
    <property type="match status" value="1"/>
</dbReference>
<evidence type="ECO:0000313" key="7">
    <source>
        <dbReference type="EMBL" id="RKE93560.1"/>
    </source>
</evidence>
<dbReference type="SFLD" id="SFLDS00029">
    <property type="entry name" value="Radical_SAM"/>
    <property type="match status" value="1"/>
</dbReference>
<dbReference type="InterPro" id="IPR050377">
    <property type="entry name" value="Radical_SAM_PqqE_MftC-like"/>
</dbReference>
<comment type="caution">
    <text evidence="7">The sequence shown here is derived from an EMBL/GenBank/DDBJ whole genome shotgun (WGS) entry which is preliminary data.</text>
</comment>
<keyword evidence="7" id="KW-0378">Hydrolase</keyword>
<protein>
    <submittedName>
        <fullName evidence="7">Mrr restriction endonuclease-like protein</fullName>
    </submittedName>
</protein>
<keyword evidence="4" id="KW-0408">Iron</keyword>
<evidence type="ECO:0000256" key="1">
    <source>
        <dbReference type="ARBA" id="ARBA00001966"/>
    </source>
</evidence>
<keyword evidence="5" id="KW-0411">Iron-sulfur</keyword>
<gene>
    <name evidence="7" type="ORF">C8N30_2625</name>
</gene>
<dbReference type="InterPro" id="IPR058240">
    <property type="entry name" value="rSAM_sf"/>
</dbReference>
<dbReference type="Proteomes" id="UP000284407">
    <property type="component" value="Unassembled WGS sequence"/>
</dbReference>
<keyword evidence="7" id="KW-0255">Endonuclease</keyword>
<name>A0A420DH68_9RHOB</name>
<dbReference type="SFLD" id="SFLDG01067">
    <property type="entry name" value="SPASM/twitch_domain_containing"/>
    <property type="match status" value="1"/>
</dbReference>
<evidence type="ECO:0000256" key="5">
    <source>
        <dbReference type="ARBA" id="ARBA00023014"/>
    </source>
</evidence>
<feature type="domain" description="Radical SAM core" evidence="6">
    <location>
        <begin position="359"/>
        <end position="589"/>
    </location>
</feature>
<accession>A0A420DH68</accession>
<dbReference type="CDD" id="cd01335">
    <property type="entry name" value="Radical_SAM"/>
    <property type="match status" value="1"/>
</dbReference>
<dbReference type="InterPro" id="IPR007197">
    <property type="entry name" value="rSAM"/>
</dbReference>
<dbReference type="GO" id="GO:0051536">
    <property type="term" value="F:iron-sulfur cluster binding"/>
    <property type="evidence" value="ECO:0007669"/>
    <property type="project" value="UniProtKB-KW"/>
</dbReference>
<dbReference type="Pfam" id="PF04055">
    <property type="entry name" value="Radical_SAM"/>
    <property type="match status" value="1"/>
</dbReference>
<comment type="cofactor">
    <cofactor evidence="1">
        <name>[4Fe-4S] cluster</name>
        <dbReference type="ChEBI" id="CHEBI:49883"/>
    </cofactor>
</comment>
<dbReference type="CDD" id="cd21109">
    <property type="entry name" value="SPASM"/>
    <property type="match status" value="1"/>
</dbReference>
<evidence type="ECO:0000259" key="6">
    <source>
        <dbReference type="PROSITE" id="PS51918"/>
    </source>
</evidence>
<dbReference type="GO" id="GO:0046872">
    <property type="term" value="F:metal ion binding"/>
    <property type="evidence" value="ECO:0007669"/>
    <property type="project" value="UniProtKB-KW"/>
</dbReference>
<dbReference type="PANTHER" id="PTHR11228">
    <property type="entry name" value="RADICAL SAM DOMAIN PROTEIN"/>
    <property type="match status" value="1"/>
</dbReference>
<dbReference type="PANTHER" id="PTHR11228:SF7">
    <property type="entry name" value="PQQA PEPTIDE CYCLASE"/>
    <property type="match status" value="1"/>
</dbReference>
<keyword evidence="8" id="KW-1185">Reference proteome</keyword>
<evidence type="ECO:0000256" key="4">
    <source>
        <dbReference type="ARBA" id="ARBA00023004"/>
    </source>
</evidence>
<sequence length="804" mass="89959">MTVLSSIAKFTRGTFVPLLNMDARFTSLSLAYLRNDPVQLASYERVQLFEDWAMENSCALSIQDVQLVATLRNNEGFVAVQCRLHDPAHRINQTDISSFLSASETYPFKGLLMMTLTDLPWHEGAKNALGDVSVPTICLGRSDLENSAINWAYFARSGEVALIGEDPPKGDVTNSIHTTFVDTLAKFQTRRHGLRVLVSKTKIGRNLSTKTVDPTVPKISTSSVERGPFNLSATKVYADLDILFSLTWAGSQSYAYSKLYYRMAHQEFSEDRTVCFKPKRRNHIETLRLALPEFPPDATVFFRIDASAHGVGTIFVNRFDVAPQQADTGPTILADYNAAKEQTRAMVIQSEGGQKAALSHYPESLSIELTAGCNLTCSHCSSHGTAEVHDFHNRLQRFTPEGFALMADEVFPYLTSICLVGRGEPTFVSHQLWECVFEKAKQYNVLVSIVTNGLLLTKRLRAEHMPWVDTIMFSIDGYLSETMAANRGNVSLVTVVEALRHYDRLRRSTELARRPKLSVSFTLKRNNIAEFASFIEAVAQFKPDLVYSRHLLIFFEKQATETLLTSPEIANHYLAQAYRAMAKHNIPGDCPPIVAEAADRVPDPDVIKAMNYAFTSQRAQSAPIWEEQQDSLVPCLSDGVSDPIGDALMQSALMTRAPLNLSQLAATIDIKPDQPQPDALPPDRCIYFHRTGVLMADQSVVTCARPYAATVGRVGEGQSFAQVWNSKDMVQCRGDFGTDNEWSQCKECWYRESRYAGQRDSRSEQQAYEMDTAESSYDLRSWDFRDELDNEVRDVSAARKPGAR</sequence>
<keyword evidence="7" id="KW-0540">Nuclease</keyword>
<organism evidence="7 8">
    <name type="scientific">Sulfitobacter guttiformis</name>
    <dbReference type="NCBI Taxonomy" id="74349"/>
    <lineage>
        <taxon>Bacteria</taxon>
        <taxon>Pseudomonadati</taxon>
        <taxon>Pseudomonadota</taxon>
        <taxon>Alphaproteobacteria</taxon>
        <taxon>Rhodobacterales</taxon>
        <taxon>Roseobacteraceae</taxon>
        <taxon>Sulfitobacter</taxon>
    </lineage>
</organism>
<dbReference type="Gene3D" id="3.20.20.70">
    <property type="entry name" value="Aldolase class I"/>
    <property type="match status" value="1"/>
</dbReference>
<reference evidence="7 8" key="1">
    <citation type="submission" date="2018-09" db="EMBL/GenBank/DDBJ databases">
        <title>Genomic Encyclopedia of Archaeal and Bacterial Type Strains, Phase II (KMG-II): from individual species to whole genera.</title>
        <authorList>
            <person name="Goeker M."/>
        </authorList>
    </citation>
    <scope>NUCLEOTIDE SEQUENCE [LARGE SCALE GENOMIC DNA]</scope>
    <source>
        <strain evidence="7 8">DSM 11458</strain>
    </source>
</reference>
<dbReference type="GO" id="GO:0004519">
    <property type="term" value="F:endonuclease activity"/>
    <property type="evidence" value="ECO:0007669"/>
    <property type="project" value="UniProtKB-KW"/>
</dbReference>
<keyword evidence="3" id="KW-0479">Metal-binding</keyword>
<dbReference type="AlphaFoldDB" id="A0A420DH68"/>
<proteinExistence type="predicted"/>
<dbReference type="STRING" id="1443111.Z949_1900"/>
<dbReference type="SUPFAM" id="SSF102114">
    <property type="entry name" value="Radical SAM enzymes"/>
    <property type="match status" value="1"/>
</dbReference>
<dbReference type="EMBL" id="RAQK01000002">
    <property type="protein sequence ID" value="RKE93560.1"/>
    <property type="molecule type" value="Genomic_DNA"/>
</dbReference>
<dbReference type="InterPro" id="IPR013785">
    <property type="entry name" value="Aldolase_TIM"/>
</dbReference>
<dbReference type="InterPro" id="IPR039442">
    <property type="entry name" value="Mrr-like_dom"/>
</dbReference>
<evidence type="ECO:0000313" key="8">
    <source>
        <dbReference type="Proteomes" id="UP000284407"/>
    </source>
</evidence>